<evidence type="ECO:0000256" key="5">
    <source>
        <dbReference type="ARBA" id="ARBA00022679"/>
    </source>
</evidence>
<dbReference type="FunFam" id="3.30.70.1170:FF:000001">
    <property type="entry name" value="Ribosomal RNA methyltransferase Nop2"/>
    <property type="match status" value="1"/>
</dbReference>
<evidence type="ECO:0000256" key="9">
    <source>
        <dbReference type="PROSITE-ProRule" id="PRU01023"/>
    </source>
</evidence>
<evidence type="ECO:0000256" key="7">
    <source>
        <dbReference type="ARBA" id="ARBA00022884"/>
    </source>
</evidence>
<evidence type="ECO:0000256" key="8">
    <source>
        <dbReference type="ARBA" id="ARBA00023242"/>
    </source>
</evidence>
<dbReference type="InterPro" id="IPR001678">
    <property type="entry name" value="MeTrfase_RsmB-F_NOP2_dom"/>
</dbReference>
<evidence type="ECO:0000256" key="2">
    <source>
        <dbReference type="ARBA" id="ARBA00007494"/>
    </source>
</evidence>
<feature type="region of interest" description="Disordered" evidence="10">
    <location>
        <begin position="176"/>
        <end position="214"/>
    </location>
</feature>
<organism evidence="12">
    <name type="scientific">Paratrypanosoma confusum</name>
    <dbReference type="NCBI Taxonomy" id="1470209"/>
    <lineage>
        <taxon>Eukaryota</taxon>
        <taxon>Discoba</taxon>
        <taxon>Euglenozoa</taxon>
        <taxon>Kinetoplastea</taxon>
        <taxon>Metakinetoplastina</taxon>
        <taxon>Trypanosomatida</taxon>
        <taxon>Trypanosomatidae</taxon>
        <taxon>Paratrypanosoma</taxon>
    </lineage>
</organism>
<feature type="compositionally biased region" description="Basic and acidic residues" evidence="10">
    <location>
        <begin position="179"/>
        <end position="189"/>
    </location>
</feature>
<dbReference type="AlphaFoldDB" id="U3LNS0"/>
<dbReference type="EMBL" id="KC534729">
    <property type="protein sequence ID" value="AGG11498.1"/>
    <property type="molecule type" value="Genomic_DNA"/>
</dbReference>
<evidence type="ECO:0000256" key="10">
    <source>
        <dbReference type="SAM" id="MobiDB-lite"/>
    </source>
</evidence>
<feature type="region of interest" description="Disordered" evidence="10">
    <location>
        <begin position="633"/>
        <end position="657"/>
    </location>
</feature>
<sequence length="657" mass="72691">MVKRAASAVVSAPRRMTATPRKAVVEKVSKGKPVPPPVKRTRATVALAREVVPPQAARASAPAAKRKRVVDEVEEDEDSEEASRGDNGSEGGHDIEFDDVMDSDGMGDGNGDDDEEDDGDGAGEEDFEAKVEKFKKQMLQQQMMSAAEQQDDIRMRTSKVTPLQDAEEQLRQLRGLGDGLRDPHGRITDGDDGDDGAPGQEFASLMPTESREELQDRVKETVRVLGNFRAEREEGRTRDEYLELLSRDLRSLYDYNEFLMDVILQLFPASEAVQFLEAMEQVRPTTIRANTLKVKRRDLVQMLVKRGMNIEPLEKWSKVGLQVLESNVPVAGTIEYLAGFYMLQSAVSFLPVMALAPQEHERILDMAAAPGGKTTYIAQLMKNSGVLFANDVSEPRIKALNANILRLGVTNTIVTNYDGVGYEKVMRNFDRVLLDAPCTGSGIISRDKSIKTSKRYEDVQRASQLQRLLLLSAIDACKVGGCIVYSTCSFLVEENEAVVDYALRRRDVEVVEMGLPFGRPGLVKYRQSRYHESVQRSRRFFPHVHNMDGFFVCKLRKRSHTEPTIQVKKAPVKGSRDDAAAAGSQPTAVTAHEVSGQKPVKRPRRDQSSTEAASNGTAAAATAVAAVQAALPSLSVPPRNIPRRQPLGVTRSRKEKR</sequence>
<feature type="compositionally biased region" description="Acidic residues" evidence="10">
    <location>
        <begin position="110"/>
        <end position="127"/>
    </location>
</feature>
<dbReference type="InterPro" id="IPR011023">
    <property type="entry name" value="Nop2p"/>
</dbReference>
<feature type="compositionally biased region" description="Low complexity" evidence="10">
    <location>
        <begin position="1"/>
        <end position="12"/>
    </location>
</feature>
<keyword evidence="8" id="KW-0539">Nucleus</keyword>
<evidence type="ECO:0000256" key="1">
    <source>
        <dbReference type="ARBA" id="ARBA00004604"/>
    </source>
</evidence>
<evidence type="ECO:0000256" key="6">
    <source>
        <dbReference type="ARBA" id="ARBA00022691"/>
    </source>
</evidence>
<dbReference type="PROSITE" id="PS01153">
    <property type="entry name" value="NOL1_NOP2_SUN"/>
    <property type="match status" value="1"/>
</dbReference>
<feature type="region of interest" description="Disordered" evidence="10">
    <location>
        <begin position="570"/>
        <end position="620"/>
    </location>
</feature>
<keyword evidence="3" id="KW-0690">Ribosome biogenesis</keyword>
<dbReference type="VEuPathDB" id="TriTrypDB:PCON_0062080"/>
<evidence type="ECO:0000259" key="11">
    <source>
        <dbReference type="PROSITE" id="PS51686"/>
    </source>
</evidence>
<keyword evidence="4 9" id="KW-0489">Methyltransferase</keyword>
<feature type="binding site" evidence="9">
    <location>
        <position position="418"/>
    </location>
    <ligand>
        <name>S-adenosyl-L-methionine</name>
        <dbReference type="ChEBI" id="CHEBI:59789"/>
    </ligand>
</feature>
<dbReference type="InterPro" id="IPR023273">
    <property type="entry name" value="RCMT_NOP2"/>
</dbReference>
<dbReference type="GO" id="GO:0070475">
    <property type="term" value="P:rRNA base methylation"/>
    <property type="evidence" value="ECO:0007669"/>
    <property type="project" value="TreeGrafter"/>
</dbReference>
<dbReference type="PRINTS" id="PR02012">
    <property type="entry name" value="RCMTNOP2"/>
</dbReference>
<keyword evidence="5 9" id="KW-0808">Transferase</keyword>
<accession>U3LNS0</accession>
<reference evidence="12" key="1">
    <citation type="journal article" date="2013" name="Curr. Biol.">
        <title>Paratrypanosoma is a novel early-branching trypanosomatid.</title>
        <authorList>
            <person name="Flegontov P."/>
            <person name="Votypka J."/>
            <person name="Skalicky T."/>
            <person name="Logacheva M.D."/>
            <person name="Penin A.A."/>
            <person name="Tanifuji G."/>
            <person name="Onodera N.T."/>
            <person name="Kondrashov A.S."/>
            <person name="Volf P."/>
            <person name="Archibald J.M."/>
            <person name="Lukes J."/>
        </authorList>
    </citation>
    <scope>NUCLEOTIDE SEQUENCE</scope>
    <source>
        <strain evidence="12">CUL13</strain>
    </source>
</reference>
<dbReference type="Pfam" id="PF22458">
    <property type="entry name" value="RsmF-B_ferredox"/>
    <property type="match status" value="1"/>
</dbReference>
<comment type="subcellular location">
    <subcellularLocation>
        <location evidence="1">Nucleus</location>
        <location evidence="1">Nucleolus</location>
    </subcellularLocation>
</comment>
<name>U3LNS0_9TRYP</name>
<feature type="non-terminal residue" evidence="12">
    <location>
        <position position="657"/>
    </location>
</feature>
<dbReference type="GO" id="GO:0009383">
    <property type="term" value="F:rRNA (cytosine-C5-)-methyltransferase activity"/>
    <property type="evidence" value="ECO:0007669"/>
    <property type="project" value="TreeGrafter"/>
</dbReference>
<dbReference type="InterPro" id="IPR018314">
    <property type="entry name" value="RsmB/NOL1/NOP2-like_CS"/>
</dbReference>
<dbReference type="PRINTS" id="PR02008">
    <property type="entry name" value="RCMTFAMILY"/>
</dbReference>
<feature type="compositionally biased region" description="Low complexity" evidence="10">
    <location>
        <begin position="609"/>
        <end position="620"/>
    </location>
</feature>
<keyword evidence="6 9" id="KW-0949">S-adenosyl-L-methionine</keyword>
<feature type="domain" description="SAM-dependent MTase RsmB/NOP-type" evidence="11">
    <location>
        <begin position="275"/>
        <end position="558"/>
    </location>
</feature>
<dbReference type="InterPro" id="IPR054728">
    <property type="entry name" value="RsmB-like_ferredoxin"/>
</dbReference>
<evidence type="ECO:0000256" key="4">
    <source>
        <dbReference type="ARBA" id="ARBA00022603"/>
    </source>
</evidence>
<dbReference type="GO" id="GO:0003723">
    <property type="term" value="F:RNA binding"/>
    <property type="evidence" value="ECO:0007669"/>
    <property type="project" value="UniProtKB-UniRule"/>
</dbReference>
<dbReference type="Pfam" id="PF01189">
    <property type="entry name" value="Methyltr_RsmB-F"/>
    <property type="match status" value="1"/>
</dbReference>
<dbReference type="PANTHER" id="PTHR22807">
    <property type="entry name" value="NOP2 YEAST -RELATED NOL1/NOP2/FMU SUN DOMAIN-CONTAINING"/>
    <property type="match status" value="1"/>
</dbReference>
<proteinExistence type="inferred from homology"/>
<dbReference type="SUPFAM" id="SSF53335">
    <property type="entry name" value="S-adenosyl-L-methionine-dependent methyltransferases"/>
    <property type="match status" value="1"/>
</dbReference>
<evidence type="ECO:0000313" key="12">
    <source>
        <dbReference type="EMBL" id="AGG11498.1"/>
    </source>
</evidence>
<feature type="active site" description="Nucleophile" evidence="9">
    <location>
        <position position="488"/>
    </location>
</feature>
<comment type="similarity">
    <text evidence="2 9">Belongs to the class I-like SAM-binding methyltransferase superfamily. RsmB/NOP family.</text>
</comment>
<feature type="compositionally biased region" description="Low complexity" evidence="10">
    <location>
        <begin position="51"/>
        <end position="63"/>
    </location>
</feature>
<dbReference type="InterPro" id="IPR029063">
    <property type="entry name" value="SAM-dependent_MTases_sf"/>
</dbReference>
<feature type="binding site" evidence="9">
    <location>
        <position position="435"/>
    </location>
    <ligand>
        <name>S-adenosyl-L-methionine</name>
        <dbReference type="ChEBI" id="CHEBI:59789"/>
    </ligand>
</feature>
<feature type="region of interest" description="Disordered" evidence="10">
    <location>
        <begin position="1"/>
        <end position="130"/>
    </location>
</feature>
<dbReference type="Gene3D" id="3.30.70.1170">
    <property type="entry name" value="Sun protein, domain 3"/>
    <property type="match status" value="1"/>
</dbReference>
<dbReference type="InterPro" id="IPR049560">
    <property type="entry name" value="MeTrfase_RsmB-F_NOP2_cat"/>
</dbReference>
<dbReference type="PROSITE" id="PS51686">
    <property type="entry name" value="SAM_MT_RSMB_NOP"/>
    <property type="match status" value="1"/>
</dbReference>
<dbReference type="Gene3D" id="3.40.50.150">
    <property type="entry name" value="Vaccinia Virus protein VP39"/>
    <property type="match status" value="1"/>
</dbReference>
<evidence type="ECO:0000256" key="3">
    <source>
        <dbReference type="ARBA" id="ARBA00022517"/>
    </source>
</evidence>
<dbReference type="InterPro" id="IPR023267">
    <property type="entry name" value="RCMT"/>
</dbReference>
<dbReference type="GO" id="GO:0005730">
    <property type="term" value="C:nucleolus"/>
    <property type="evidence" value="ECO:0007669"/>
    <property type="project" value="UniProtKB-SubCell"/>
</dbReference>
<feature type="binding site" evidence="9">
    <location>
        <position position="391"/>
    </location>
    <ligand>
        <name>S-adenosyl-L-methionine</name>
        <dbReference type="ChEBI" id="CHEBI:59789"/>
    </ligand>
</feature>
<dbReference type="GO" id="GO:0000470">
    <property type="term" value="P:maturation of LSU-rRNA"/>
    <property type="evidence" value="ECO:0007669"/>
    <property type="project" value="TreeGrafter"/>
</dbReference>
<keyword evidence="7 9" id="KW-0694">RNA-binding</keyword>
<dbReference type="NCBIfam" id="TIGR00446">
    <property type="entry name" value="nop2p"/>
    <property type="match status" value="1"/>
</dbReference>
<dbReference type="PANTHER" id="PTHR22807:SF30">
    <property type="entry name" value="28S RRNA (CYTOSINE(4447)-C(5))-METHYLTRANSFERASE-RELATED"/>
    <property type="match status" value="1"/>
</dbReference>
<feature type="binding site" evidence="9">
    <location>
        <begin position="367"/>
        <end position="373"/>
    </location>
    <ligand>
        <name>S-adenosyl-L-methionine</name>
        <dbReference type="ChEBI" id="CHEBI:59789"/>
    </ligand>
</feature>
<protein>
    <recommendedName>
        <fullName evidence="11">SAM-dependent MTase RsmB/NOP-type domain-containing protein</fullName>
    </recommendedName>
</protein>